<organism evidence="1 2">
    <name type="scientific">Naasia aerilata</name>
    <dbReference type="NCBI Taxonomy" id="1162966"/>
    <lineage>
        <taxon>Bacteria</taxon>
        <taxon>Bacillati</taxon>
        <taxon>Actinomycetota</taxon>
        <taxon>Actinomycetes</taxon>
        <taxon>Micrococcales</taxon>
        <taxon>Microbacteriaceae</taxon>
        <taxon>Naasia</taxon>
    </lineage>
</organism>
<dbReference type="Gene3D" id="3.30.70.1060">
    <property type="entry name" value="Dimeric alpha+beta barrel"/>
    <property type="match status" value="1"/>
</dbReference>
<dbReference type="EMBL" id="AP027731">
    <property type="protein sequence ID" value="BDZ47116.1"/>
    <property type="molecule type" value="Genomic_DNA"/>
</dbReference>
<accession>A0ABM8GFJ8</accession>
<name>A0ABM8GFJ8_9MICO</name>
<dbReference type="SUPFAM" id="SSF54909">
    <property type="entry name" value="Dimeric alpha+beta barrel"/>
    <property type="match status" value="1"/>
</dbReference>
<keyword evidence="2" id="KW-1185">Reference proteome</keyword>
<dbReference type="RefSeq" id="WP_286277061.1">
    <property type="nucleotide sequence ID" value="NZ_AP027731.1"/>
</dbReference>
<dbReference type="Proteomes" id="UP001321498">
    <property type="component" value="Chromosome"/>
</dbReference>
<protein>
    <recommendedName>
        <fullName evidence="3">YCII-related domain-containing protein</fullName>
    </recommendedName>
</protein>
<evidence type="ECO:0000313" key="1">
    <source>
        <dbReference type="EMBL" id="BDZ47116.1"/>
    </source>
</evidence>
<proteinExistence type="predicted"/>
<dbReference type="InterPro" id="IPR011008">
    <property type="entry name" value="Dimeric_a/b-barrel"/>
</dbReference>
<evidence type="ECO:0000313" key="2">
    <source>
        <dbReference type="Proteomes" id="UP001321498"/>
    </source>
</evidence>
<gene>
    <name evidence="1" type="ORF">GCM10025866_30250</name>
</gene>
<evidence type="ECO:0008006" key="3">
    <source>
        <dbReference type="Google" id="ProtNLM"/>
    </source>
</evidence>
<sequence>MYSVCFYTVANAALVPDVYPRHRAWVDEFARGGGIVAIGNFGRLEEGAMSVFRSREAAQEFVARDPFVVEGVAVASPLRDWTPLEYDSSGARTDG</sequence>
<reference evidence="2" key="1">
    <citation type="journal article" date="2019" name="Int. J. Syst. Evol. Microbiol.">
        <title>The Global Catalogue of Microorganisms (GCM) 10K type strain sequencing project: providing services to taxonomists for standard genome sequencing and annotation.</title>
        <authorList>
            <consortium name="The Broad Institute Genomics Platform"/>
            <consortium name="The Broad Institute Genome Sequencing Center for Infectious Disease"/>
            <person name="Wu L."/>
            <person name="Ma J."/>
        </authorList>
    </citation>
    <scope>NUCLEOTIDE SEQUENCE [LARGE SCALE GENOMIC DNA]</scope>
    <source>
        <strain evidence="2">NBRC 108725</strain>
    </source>
</reference>